<organism evidence="1">
    <name type="scientific">marine metagenome</name>
    <dbReference type="NCBI Taxonomy" id="408172"/>
    <lineage>
        <taxon>unclassified sequences</taxon>
        <taxon>metagenomes</taxon>
        <taxon>ecological metagenomes</taxon>
    </lineage>
</organism>
<evidence type="ECO:0000313" key="1">
    <source>
        <dbReference type="EMBL" id="SVA12740.1"/>
    </source>
</evidence>
<protein>
    <submittedName>
        <fullName evidence="1">Uncharacterized protein</fullName>
    </submittedName>
</protein>
<dbReference type="AlphaFoldDB" id="A0A381T979"/>
<reference evidence="1" key="1">
    <citation type="submission" date="2018-05" db="EMBL/GenBank/DDBJ databases">
        <authorList>
            <person name="Lanie J.A."/>
            <person name="Ng W.-L."/>
            <person name="Kazmierczak K.M."/>
            <person name="Andrzejewski T.M."/>
            <person name="Davidsen T.M."/>
            <person name="Wayne K.J."/>
            <person name="Tettelin H."/>
            <person name="Glass J.I."/>
            <person name="Rusch D."/>
            <person name="Podicherti R."/>
            <person name="Tsui H.-C.T."/>
            <person name="Winkler M.E."/>
        </authorList>
    </citation>
    <scope>NUCLEOTIDE SEQUENCE</scope>
</reference>
<gene>
    <name evidence="1" type="ORF">METZ01_LOCUS65594</name>
</gene>
<name>A0A381T979_9ZZZZ</name>
<accession>A0A381T979</accession>
<sequence>MSLEAPMYQVLGSIKSLKQLGSSEWFPNPPRGVLIHPSSECSFAWCVAPITVLASIFSVVKSPCPLIGESLIVR</sequence>
<proteinExistence type="predicted"/>
<dbReference type="EMBL" id="UINC01004223">
    <property type="protein sequence ID" value="SVA12740.1"/>
    <property type="molecule type" value="Genomic_DNA"/>
</dbReference>